<reference evidence="1" key="1">
    <citation type="submission" date="2021-04" db="EMBL/GenBank/DDBJ databases">
        <authorList>
            <consortium name="Molecular Ecology Group"/>
        </authorList>
    </citation>
    <scope>NUCLEOTIDE SEQUENCE</scope>
</reference>
<dbReference type="InterPro" id="IPR029393">
    <property type="entry name" value="FUS1"/>
</dbReference>
<dbReference type="Pfam" id="PF15000">
    <property type="entry name" value="TUSC2"/>
    <property type="match status" value="1"/>
</dbReference>
<gene>
    <name evidence="1" type="ORF">CUNI_LOCUS11374</name>
</gene>
<evidence type="ECO:0000313" key="2">
    <source>
        <dbReference type="Proteomes" id="UP000678393"/>
    </source>
</evidence>
<dbReference type="AlphaFoldDB" id="A0A8S3ZFH0"/>
<evidence type="ECO:0008006" key="3">
    <source>
        <dbReference type="Google" id="ProtNLM"/>
    </source>
</evidence>
<keyword evidence="2" id="KW-1185">Reference proteome</keyword>
<accession>A0A8S3ZFH0</accession>
<dbReference type="GO" id="GO:0051881">
    <property type="term" value="P:regulation of mitochondrial membrane potential"/>
    <property type="evidence" value="ECO:0007669"/>
    <property type="project" value="TreeGrafter"/>
</dbReference>
<dbReference type="PANTHER" id="PTHR15453:SF8">
    <property type="entry name" value="TUMOR SUPPRESSOR CANDIDATE 2"/>
    <property type="match status" value="1"/>
</dbReference>
<evidence type="ECO:0000313" key="1">
    <source>
        <dbReference type="EMBL" id="CAG5125816.1"/>
    </source>
</evidence>
<comment type="caution">
    <text evidence="1">The sequence shown here is derived from an EMBL/GenBank/DDBJ whole genome shotgun (WGS) entry which is preliminary data.</text>
</comment>
<proteinExistence type="predicted"/>
<name>A0A8S3ZFH0_9EUPU</name>
<dbReference type="GO" id="GO:0005739">
    <property type="term" value="C:mitochondrion"/>
    <property type="evidence" value="ECO:0007669"/>
    <property type="project" value="TreeGrafter"/>
</dbReference>
<dbReference type="OrthoDB" id="9025707at2759"/>
<dbReference type="EMBL" id="CAJHNH020002177">
    <property type="protein sequence ID" value="CAG5125816.1"/>
    <property type="molecule type" value="Genomic_DNA"/>
</dbReference>
<organism evidence="1 2">
    <name type="scientific">Candidula unifasciata</name>
    <dbReference type="NCBI Taxonomy" id="100452"/>
    <lineage>
        <taxon>Eukaryota</taxon>
        <taxon>Metazoa</taxon>
        <taxon>Spiralia</taxon>
        <taxon>Lophotrochozoa</taxon>
        <taxon>Mollusca</taxon>
        <taxon>Gastropoda</taxon>
        <taxon>Heterobranchia</taxon>
        <taxon>Euthyneura</taxon>
        <taxon>Panpulmonata</taxon>
        <taxon>Eupulmonata</taxon>
        <taxon>Stylommatophora</taxon>
        <taxon>Helicina</taxon>
        <taxon>Helicoidea</taxon>
        <taxon>Geomitridae</taxon>
        <taxon>Candidula</taxon>
    </lineage>
</organism>
<protein>
    <recommendedName>
        <fullName evidence="3">Tumor suppressor candidate 2</fullName>
    </recommendedName>
</protein>
<dbReference type="Proteomes" id="UP000678393">
    <property type="component" value="Unassembled WGS sequence"/>
</dbReference>
<sequence length="120" mass="13363">MTMGQTGSSVSKLITQPISWFRGSRQVDGSGEPGGLIPKGAAIFVFKRKGSMFFDEDGDLAHEFYCEVTDRRTNKVVMRRILSNLVPQGEVELPYPRLHGDLPVIMFDTSNLQLHPSSHV</sequence>
<dbReference type="PANTHER" id="PTHR15453">
    <property type="entry name" value="TUMOR SUPPRESSOR CANDIDATE 2"/>
    <property type="match status" value="1"/>
</dbReference>